<keyword evidence="6" id="KW-1185">Reference proteome</keyword>
<organism evidence="5 6">
    <name type="scientific">Epilithonimonas hungarica</name>
    <dbReference type="NCBI Taxonomy" id="454006"/>
    <lineage>
        <taxon>Bacteria</taxon>
        <taxon>Pseudomonadati</taxon>
        <taxon>Bacteroidota</taxon>
        <taxon>Flavobacteriia</taxon>
        <taxon>Flavobacteriales</taxon>
        <taxon>Weeksellaceae</taxon>
        <taxon>Chryseobacterium group</taxon>
        <taxon>Epilithonimonas</taxon>
    </lineage>
</organism>
<evidence type="ECO:0000256" key="2">
    <source>
        <dbReference type="ARBA" id="ARBA00023125"/>
    </source>
</evidence>
<dbReference type="RefSeq" id="WP_089871055.1">
    <property type="nucleotide sequence ID" value="NZ_FNBH01000001.1"/>
</dbReference>
<dbReference type="PROSITE" id="PS01124">
    <property type="entry name" value="HTH_ARAC_FAMILY_2"/>
    <property type="match status" value="1"/>
</dbReference>
<keyword evidence="1" id="KW-0805">Transcription regulation</keyword>
<dbReference type="AlphaFoldDB" id="A0A1G7GJW2"/>
<dbReference type="PANTHER" id="PTHR43280:SF2">
    <property type="entry name" value="HTH-TYPE TRANSCRIPTIONAL REGULATOR EXSA"/>
    <property type="match status" value="1"/>
</dbReference>
<keyword evidence="3" id="KW-0804">Transcription</keyword>
<dbReference type="SMART" id="SM00342">
    <property type="entry name" value="HTH_ARAC"/>
    <property type="match status" value="1"/>
</dbReference>
<accession>A0A1G7GJW2</accession>
<evidence type="ECO:0000256" key="3">
    <source>
        <dbReference type="ARBA" id="ARBA00023163"/>
    </source>
</evidence>
<dbReference type="EMBL" id="FNBH01000001">
    <property type="protein sequence ID" value="SDE88353.1"/>
    <property type="molecule type" value="Genomic_DNA"/>
</dbReference>
<reference evidence="6" key="1">
    <citation type="submission" date="2016-10" db="EMBL/GenBank/DDBJ databases">
        <authorList>
            <person name="Varghese N."/>
            <person name="Submissions S."/>
        </authorList>
    </citation>
    <scope>NUCLEOTIDE SEQUENCE [LARGE SCALE GENOMIC DNA]</scope>
    <source>
        <strain evidence="6">DSM 19684</strain>
    </source>
</reference>
<evidence type="ECO:0000313" key="5">
    <source>
        <dbReference type="EMBL" id="SDE88353.1"/>
    </source>
</evidence>
<name>A0A1G7GJW2_9FLAO</name>
<keyword evidence="2 5" id="KW-0238">DNA-binding</keyword>
<feature type="domain" description="HTH araC/xylS-type" evidence="4">
    <location>
        <begin position="151"/>
        <end position="258"/>
    </location>
</feature>
<dbReference type="Pfam" id="PF12833">
    <property type="entry name" value="HTH_18"/>
    <property type="match status" value="1"/>
</dbReference>
<dbReference type="InterPro" id="IPR009057">
    <property type="entry name" value="Homeodomain-like_sf"/>
</dbReference>
<dbReference type="Pfam" id="PF20240">
    <property type="entry name" value="DUF6597"/>
    <property type="match status" value="1"/>
</dbReference>
<dbReference type="STRING" id="454006.SAMN05421825_0490"/>
<dbReference type="GO" id="GO:0043565">
    <property type="term" value="F:sequence-specific DNA binding"/>
    <property type="evidence" value="ECO:0007669"/>
    <property type="project" value="InterPro"/>
</dbReference>
<dbReference type="SUPFAM" id="SSF46689">
    <property type="entry name" value="Homeodomain-like"/>
    <property type="match status" value="1"/>
</dbReference>
<dbReference type="InterPro" id="IPR018060">
    <property type="entry name" value="HTH_AraC"/>
</dbReference>
<dbReference type="Gene3D" id="1.10.10.60">
    <property type="entry name" value="Homeodomain-like"/>
    <property type="match status" value="1"/>
</dbReference>
<evidence type="ECO:0000259" key="4">
    <source>
        <dbReference type="PROSITE" id="PS01124"/>
    </source>
</evidence>
<evidence type="ECO:0000256" key="1">
    <source>
        <dbReference type="ARBA" id="ARBA00023015"/>
    </source>
</evidence>
<dbReference type="GO" id="GO:0003700">
    <property type="term" value="F:DNA-binding transcription factor activity"/>
    <property type="evidence" value="ECO:0007669"/>
    <property type="project" value="InterPro"/>
</dbReference>
<proteinExistence type="predicted"/>
<dbReference type="InterPro" id="IPR046532">
    <property type="entry name" value="DUF6597"/>
</dbReference>
<protein>
    <submittedName>
        <fullName evidence="5">AraC-type DNA-binding protein</fullName>
    </submittedName>
</protein>
<dbReference type="PANTHER" id="PTHR43280">
    <property type="entry name" value="ARAC-FAMILY TRANSCRIPTIONAL REGULATOR"/>
    <property type="match status" value="1"/>
</dbReference>
<dbReference type="Proteomes" id="UP000199203">
    <property type="component" value="Unassembled WGS sequence"/>
</dbReference>
<dbReference type="OrthoDB" id="662446at2"/>
<gene>
    <name evidence="5" type="ORF">SAMN05421825_0490</name>
</gene>
<sequence>MNSVIIKPKNEILKNYVQYFLFFEKTNHDFITYTTFPNSNLCLAIYTENKISYDNQNNLCKVNVGSAFTSRFYGFHKKPFQVNIDASLSQICIIFQPSALRAFTKESYDELMFSDSVFDEIFSSDKNVLEKIFEITDFSKRAEELEFLLLKKLNNNVSDKMKEALMLINQNNMISIDELSKSLKISEATLFRLFKNNLGQNPKSYLKTLRFRNVLSDLSRPNNSLTTVAYQNQFYDQAHFIKDFKIFSGFSPKKLAEKISVNQKDLTWIYNKD</sequence>
<evidence type="ECO:0000313" key="6">
    <source>
        <dbReference type="Proteomes" id="UP000199203"/>
    </source>
</evidence>